<comment type="caution">
    <text evidence="3">The sequence shown here is derived from an EMBL/GenBank/DDBJ whole genome shotgun (WGS) entry which is preliminary data.</text>
</comment>
<gene>
    <name evidence="3" type="ORF">EW146_g5424</name>
</gene>
<feature type="compositionally biased region" description="Low complexity" evidence="1">
    <location>
        <begin position="239"/>
        <end position="258"/>
    </location>
</feature>
<feature type="compositionally biased region" description="Basic residues" evidence="1">
    <location>
        <begin position="392"/>
        <end position="408"/>
    </location>
</feature>
<dbReference type="InterPro" id="IPR008942">
    <property type="entry name" value="ENTH_VHS"/>
</dbReference>
<proteinExistence type="predicted"/>
<dbReference type="PROSITE" id="PS51391">
    <property type="entry name" value="CID"/>
    <property type="match status" value="1"/>
</dbReference>
<reference evidence="3 4" key="1">
    <citation type="submission" date="2019-02" db="EMBL/GenBank/DDBJ databases">
        <title>Genome sequencing of the rare red list fungi Bondarzewia mesenterica.</title>
        <authorList>
            <person name="Buettner E."/>
            <person name="Kellner H."/>
        </authorList>
    </citation>
    <scope>NUCLEOTIDE SEQUENCE [LARGE SCALE GENOMIC DNA]</scope>
    <source>
        <strain evidence="3 4">DSM 108281</strain>
    </source>
</reference>
<feature type="domain" description="CID" evidence="2">
    <location>
        <begin position="1"/>
        <end position="151"/>
    </location>
</feature>
<dbReference type="SUPFAM" id="SSF48464">
    <property type="entry name" value="ENTH/VHS domain"/>
    <property type="match status" value="1"/>
</dbReference>
<dbReference type="InterPro" id="IPR006569">
    <property type="entry name" value="CID_dom"/>
</dbReference>
<dbReference type="SMART" id="SM00582">
    <property type="entry name" value="RPR"/>
    <property type="match status" value="1"/>
</dbReference>
<feature type="region of interest" description="Disordered" evidence="1">
    <location>
        <begin position="457"/>
        <end position="503"/>
    </location>
</feature>
<dbReference type="EMBL" id="SGPL01000236">
    <property type="protein sequence ID" value="THH14990.1"/>
    <property type="molecule type" value="Genomic_DNA"/>
</dbReference>
<evidence type="ECO:0000313" key="3">
    <source>
        <dbReference type="EMBL" id="THH14990.1"/>
    </source>
</evidence>
<feature type="region of interest" description="Disordered" evidence="1">
    <location>
        <begin position="164"/>
        <end position="212"/>
    </location>
</feature>
<name>A0A4S4LXB4_9AGAM</name>
<feature type="compositionally biased region" description="Polar residues" evidence="1">
    <location>
        <begin position="491"/>
        <end position="503"/>
    </location>
</feature>
<dbReference type="Proteomes" id="UP000310158">
    <property type="component" value="Unassembled WGS sequence"/>
</dbReference>
<dbReference type="Pfam" id="PF04818">
    <property type="entry name" value="CID"/>
    <property type="match status" value="1"/>
</dbReference>
<dbReference type="AlphaFoldDB" id="A0A4S4LXB4"/>
<feature type="compositionally biased region" description="Polar residues" evidence="1">
    <location>
        <begin position="164"/>
        <end position="199"/>
    </location>
</feature>
<feature type="compositionally biased region" description="Polar residues" evidence="1">
    <location>
        <begin position="459"/>
        <end position="468"/>
    </location>
</feature>
<feature type="compositionally biased region" description="Basic and acidic residues" evidence="1">
    <location>
        <begin position="373"/>
        <end position="388"/>
    </location>
</feature>
<feature type="region of interest" description="Disordered" evidence="1">
    <location>
        <begin position="302"/>
        <end position="423"/>
    </location>
</feature>
<feature type="region of interest" description="Disordered" evidence="1">
    <location>
        <begin position="617"/>
        <end position="668"/>
    </location>
</feature>
<feature type="compositionally biased region" description="Basic and acidic residues" evidence="1">
    <location>
        <begin position="314"/>
        <end position="332"/>
    </location>
</feature>
<keyword evidence="4" id="KW-1185">Reference proteome</keyword>
<accession>A0A4S4LXB4</accession>
<evidence type="ECO:0000259" key="2">
    <source>
        <dbReference type="PROSITE" id="PS51391"/>
    </source>
</evidence>
<feature type="compositionally biased region" description="Basic and acidic residues" evidence="1">
    <location>
        <begin position="341"/>
        <end position="364"/>
    </location>
</feature>
<dbReference type="Gene3D" id="1.25.40.90">
    <property type="match status" value="1"/>
</dbReference>
<organism evidence="3 4">
    <name type="scientific">Bondarzewia mesenterica</name>
    <dbReference type="NCBI Taxonomy" id="1095465"/>
    <lineage>
        <taxon>Eukaryota</taxon>
        <taxon>Fungi</taxon>
        <taxon>Dikarya</taxon>
        <taxon>Basidiomycota</taxon>
        <taxon>Agaricomycotina</taxon>
        <taxon>Agaricomycetes</taxon>
        <taxon>Russulales</taxon>
        <taxon>Bondarzewiaceae</taxon>
        <taxon>Bondarzewia</taxon>
    </lineage>
</organism>
<feature type="region of interest" description="Disordered" evidence="1">
    <location>
        <begin position="239"/>
        <end position="263"/>
    </location>
</feature>
<evidence type="ECO:0000256" key="1">
    <source>
        <dbReference type="SAM" id="MobiDB-lite"/>
    </source>
</evidence>
<protein>
    <recommendedName>
        <fullName evidence="2">CID domain-containing protein</fullName>
    </recommendedName>
</protein>
<dbReference type="OrthoDB" id="79367at2759"/>
<evidence type="ECO:0000313" key="4">
    <source>
        <dbReference type="Proteomes" id="UP000310158"/>
    </source>
</evidence>
<sequence>MTSLEPFESALKDVVKSKKVSESKMKKLTEIALACMDHDTPMVSLLYRTHKALPASSKVPSLYAFDALARAARHRANKQQLTGGAHSGSGNCATFLSKLESVLDSLLLDMSLSAGPEGKEKSKKIVDIWVKANTFPSAVLTRLTNVLKDSDKGAYLVSDICSLSTSSPRNPSHASISTRNGNLNSATSIDPTQSASVTPTAPGPFVPASQTHSQQIGVDPSVQSTLLALLTQAANAIGGQTNGQTTTNTNPLPPVTNQSPALPLNPQLDANQLQLIQQLAQAAKLGTAGPSVQPVPLQFSSVPALPSTNPPAVEPRKDLGQRSLSYRDDRYASCHSQPKYGRRDEYERGRDREDYYDDHRDRPRGGYRGRGRGRWDDRREEYRDDGGDRSPSYRRRSRSRSPHRGRYGGRRDVKPYSPPQRTPMAPVVARELELKATEASSSNSGKDEFGRDIRASEVGTGSNEQGSRSPHPAARSEVSASLDGNHPLKPPQSTLTTPTTVSSNADDYQNSVLTGLETFDFATFDPTAPTSWEALGKLWQVTHGYQPSQEELMAFIMSGGMTDQSSLYMQQGYQGADQEWVGGLSDGGNAQRGGGSPYNDCRGGTLYGNNRQGQEQWSYRENGHKQDSEAVGESHWSDHDGTGGQAFSENEKSGTARGTSAGRMQRVGDKWVFVRAGAAS</sequence>